<dbReference type="PANTHER" id="PTHR14379">
    <property type="entry name" value="LIMKAIN B LKAP"/>
    <property type="match status" value="1"/>
</dbReference>
<dbReference type="GO" id="GO:0010468">
    <property type="term" value="P:regulation of gene expression"/>
    <property type="evidence" value="ECO:0007669"/>
    <property type="project" value="InterPro"/>
</dbReference>
<feature type="compositionally biased region" description="Basic and acidic residues" evidence="1">
    <location>
        <begin position="243"/>
        <end position="252"/>
    </location>
</feature>
<feature type="region of interest" description="Disordered" evidence="1">
    <location>
        <begin position="243"/>
        <end position="277"/>
    </location>
</feature>
<dbReference type="PANTHER" id="PTHR14379:SF78">
    <property type="entry name" value="NYN DOMAIN-CONTAINING PROTEIN"/>
    <property type="match status" value="1"/>
</dbReference>
<name>A0A816RN11_BRANA</name>
<dbReference type="GO" id="GO:0005777">
    <property type="term" value="C:peroxisome"/>
    <property type="evidence" value="ECO:0007669"/>
    <property type="project" value="InterPro"/>
</dbReference>
<protein>
    <submittedName>
        <fullName evidence="3">(rape) hypothetical protein</fullName>
    </submittedName>
</protein>
<dbReference type="InterPro" id="IPR013087">
    <property type="entry name" value="Znf_C2H2_type"/>
</dbReference>
<dbReference type="SMART" id="SM00355">
    <property type="entry name" value="ZnF_C2H2"/>
    <property type="match status" value="2"/>
</dbReference>
<sequence length="277" mass="32049">GDDASRLETGVWWDLNTCPVPAGVDPLCVRRCIETALEKKIGRASAVSIYAMGNLEYICSYFLEQISYSEIILIHAPCSVMELYGFLEEWSTSMITTEGSKGYTMLISDDFRIADPCLFQLFPGFTNFCAYPKDGRPLPLAEQRDPIVLANEFVWETLLFDNYAYTGDMTVREPLYICNVCNTYYEIFDEFFTHLKSEEHRTQLFDCVPLDDHKNPKHFCQVCNYLAFDNYNLLLHTKSEEHNRKAQEEDCKSRKRSPQLDLVGQRNKMQSLERGKQ</sequence>
<proteinExistence type="predicted"/>
<feature type="non-terminal residue" evidence="3">
    <location>
        <position position="1"/>
    </location>
</feature>
<dbReference type="AlphaFoldDB" id="A0A816RN11"/>
<dbReference type="InterPro" id="IPR024768">
    <property type="entry name" value="Marf1"/>
</dbReference>
<evidence type="ECO:0000259" key="2">
    <source>
        <dbReference type="PROSITE" id="PS00028"/>
    </source>
</evidence>
<dbReference type="Proteomes" id="UP001295469">
    <property type="component" value="Chromosome C01"/>
</dbReference>
<dbReference type="EMBL" id="HG994365">
    <property type="protein sequence ID" value="CAF2072278.1"/>
    <property type="molecule type" value="Genomic_DNA"/>
</dbReference>
<gene>
    <name evidence="3" type="ORF">DARMORV10_C01P23540.1</name>
</gene>
<dbReference type="PROSITE" id="PS00028">
    <property type="entry name" value="ZINC_FINGER_C2H2_1"/>
    <property type="match status" value="1"/>
</dbReference>
<accession>A0A816RN11</accession>
<evidence type="ECO:0000256" key="1">
    <source>
        <dbReference type="SAM" id="MobiDB-lite"/>
    </source>
</evidence>
<feature type="domain" description="C2H2-type" evidence="2">
    <location>
        <begin position="178"/>
        <end position="200"/>
    </location>
</feature>
<evidence type="ECO:0000313" key="3">
    <source>
        <dbReference type="EMBL" id="CAF2072278.1"/>
    </source>
</evidence>
<organism evidence="3">
    <name type="scientific">Brassica napus</name>
    <name type="common">Rape</name>
    <dbReference type="NCBI Taxonomy" id="3708"/>
    <lineage>
        <taxon>Eukaryota</taxon>
        <taxon>Viridiplantae</taxon>
        <taxon>Streptophyta</taxon>
        <taxon>Embryophyta</taxon>
        <taxon>Tracheophyta</taxon>
        <taxon>Spermatophyta</taxon>
        <taxon>Magnoliopsida</taxon>
        <taxon>eudicotyledons</taxon>
        <taxon>Gunneridae</taxon>
        <taxon>Pentapetalae</taxon>
        <taxon>rosids</taxon>
        <taxon>malvids</taxon>
        <taxon>Brassicales</taxon>
        <taxon>Brassicaceae</taxon>
        <taxon>Brassiceae</taxon>
        <taxon>Brassica</taxon>
    </lineage>
</organism>
<reference evidence="3" key="1">
    <citation type="submission" date="2021-01" db="EMBL/GenBank/DDBJ databases">
        <authorList>
            <consortium name="Genoscope - CEA"/>
            <person name="William W."/>
        </authorList>
    </citation>
    <scope>NUCLEOTIDE SEQUENCE</scope>
</reference>